<sequence length="250" mass="27509">MARSWRVSVVRGMLVGGVTKGPRSLHQHCSTRHDQRWIRMPKKRSSSKAWLREHHDDPYVQQAKRDGYRSRACYKLLELQERDRLLRRGMTVIDLGSAPGGWSQVAAELVGDEGRVIASDILPMDAIAGVSFIQGDFTEEAVFDAICAEVGDNGADIVLSDMAPNMSGMSAVDQPRAMYLVELALHLARELLAPGGTFVAKVFQGEGFEALLADARTAFAKVQTRKPAASRPRSREVYLLARGYQGAAGR</sequence>
<feature type="binding site" evidence="11">
    <location>
        <position position="120"/>
    </location>
    <ligand>
        <name>S-adenosyl-L-methionine</name>
        <dbReference type="ChEBI" id="CHEBI:59789"/>
    </ligand>
</feature>
<dbReference type="InterPro" id="IPR002877">
    <property type="entry name" value="RNA_MeTrfase_FtsJ_dom"/>
</dbReference>
<dbReference type="PANTHER" id="PTHR10920:SF18">
    <property type="entry name" value="RRNA METHYLTRANSFERASE 2, MITOCHONDRIAL"/>
    <property type="match status" value="1"/>
</dbReference>
<keyword evidence="11" id="KW-0963">Cytoplasm</keyword>
<keyword evidence="3 11" id="KW-0808">Transferase</keyword>
<organism evidence="14">
    <name type="scientific">Haliea sp. ETY-M</name>
    <dbReference type="NCBI Taxonomy" id="1055105"/>
    <lineage>
        <taxon>Bacteria</taxon>
        <taxon>Pseudomonadati</taxon>
        <taxon>Pseudomonadota</taxon>
        <taxon>Gammaproteobacteria</taxon>
        <taxon>Cellvibrionales</taxon>
        <taxon>Halieaceae</taxon>
        <taxon>Haliea</taxon>
    </lineage>
</organism>
<dbReference type="GO" id="GO:0008650">
    <property type="term" value="F:rRNA (uridine-2'-O-)-methyltransferase activity"/>
    <property type="evidence" value="ECO:0007669"/>
    <property type="project" value="UniProtKB-UniRule"/>
</dbReference>
<evidence type="ECO:0000259" key="13">
    <source>
        <dbReference type="Pfam" id="PF01728"/>
    </source>
</evidence>
<evidence type="ECO:0000256" key="8">
    <source>
        <dbReference type="ARBA" id="ARBA00041995"/>
    </source>
</evidence>
<evidence type="ECO:0000313" key="14">
    <source>
        <dbReference type="EMBL" id="BBD50111.1"/>
    </source>
</evidence>
<dbReference type="EMBL" id="LC064121">
    <property type="protein sequence ID" value="BBD50111.1"/>
    <property type="molecule type" value="Genomic_DNA"/>
</dbReference>
<dbReference type="InterPro" id="IPR029063">
    <property type="entry name" value="SAM-dependent_MTases_sf"/>
</dbReference>
<keyword evidence="1 11" id="KW-0698">rRNA processing</keyword>
<evidence type="ECO:0000256" key="6">
    <source>
        <dbReference type="ARBA" id="ARBA00038861"/>
    </source>
</evidence>
<dbReference type="Gene3D" id="3.40.50.150">
    <property type="entry name" value="Vaccinia Virus protein VP39"/>
    <property type="match status" value="1"/>
</dbReference>
<dbReference type="FunFam" id="3.40.50.150:FF:000005">
    <property type="entry name" value="Ribosomal RNA large subunit methyltransferase E"/>
    <property type="match status" value="1"/>
</dbReference>
<dbReference type="NCBIfam" id="NF008390">
    <property type="entry name" value="PRK11188.1"/>
    <property type="match status" value="1"/>
</dbReference>
<accession>A0A455R319</accession>
<feature type="binding site" evidence="11">
    <location>
        <position position="161"/>
    </location>
    <ligand>
        <name>S-adenosyl-L-methionine</name>
        <dbReference type="ChEBI" id="CHEBI:59789"/>
    </ligand>
</feature>
<protein>
    <recommendedName>
        <fullName evidence="7 11">Ribosomal RNA large subunit methyltransferase E</fullName>
        <ecNumber evidence="6 11">2.1.1.166</ecNumber>
    </recommendedName>
    <alternativeName>
        <fullName evidence="9 11">23S rRNA Um2552 methyltransferase</fullName>
    </alternativeName>
    <alternativeName>
        <fullName evidence="8 11">rRNA (uridine-2'-O-)-methyltransferase</fullName>
    </alternativeName>
</protein>
<feature type="binding site" evidence="11">
    <location>
        <position position="102"/>
    </location>
    <ligand>
        <name>S-adenosyl-L-methionine</name>
        <dbReference type="ChEBI" id="CHEBI:59789"/>
    </ligand>
</feature>
<feature type="binding site" evidence="11">
    <location>
        <position position="136"/>
    </location>
    <ligand>
        <name>S-adenosyl-L-methionine</name>
        <dbReference type="ChEBI" id="CHEBI:59789"/>
    </ligand>
</feature>
<dbReference type="PIRSF" id="PIRSF005461">
    <property type="entry name" value="23S_rRNA_mtase"/>
    <property type="match status" value="1"/>
</dbReference>
<dbReference type="AlphaFoldDB" id="A0A455R319"/>
<evidence type="ECO:0000256" key="2">
    <source>
        <dbReference type="ARBA" id="ARBA00022603"/>
    </source>
</evidence>
<dbReference type="GO" id="GO:0005737">
    <property type="term" value="C:cytoplasm"/>
    <property type="evidence" value="ECO:0007669"/>
    <property type="project" value="UniProtKB-SubCell"/>
</dbReference>
<evidence type="ECO:0000256" key="3">
    <source>
        <dbReference type="ARBA" id="ARBA00022679"/>
    </source>
</evidence>
<dbReference type="InterPro" id="IPR015507">
    <property type="entry name" value="rRNA-MeTfrase_E"/>
</dbReference>
<dbReference type="SUPFAM" id="SSF53335">
    <property type="entry name" value="S-adenosyl-L-methionine-dependent methyltransferases"/>
    <property type="match status" value="1"/>
</dbReference>
<keyword evidence="2 11" id="KW-0489">Methyltransferase</keyword>
<keyword evidence="14" id="KW-0346">Stress response</keyword>
<proteinExistence type="inferred from homology"/>
<dbReference type="InterPro" id="IPR050082">
    <property type="entry name" value="RNA_methyltr_RlmE"/>
</dbReference>
<dbReference type="Pfam" id="PF01728">
    <property type="entry name" value="FtsJ"/>
    <property type="match status" value="1"/>
</dbReference>
<evidence type="ECO:0000256" key="10">
    <source>
        <dbReference type="ARBA" id="ARBA00048970"/>
    </source>
</evidence>
<dbReference type="EC" id="2.1.1.166" evidence="6 11"/>
<keyword evidence="4 11" id="KW-0949">S-adenosyl-L-methionine</keyword>
<name>A0A455R319_9GAMM</name>
<feature type="active site" description="Proton acceptor" evidence="11 12">
    <location>
        <position position="201"/>
    </location>
</feature>
<reference evidence="14" key="1">
    <citation type="submission" date="2015-07" db="EMBL/GenBank/DDBJ databases">
        <title>Novel operon containing particulate methane monooxygenase-type genes and epoxyalkane:coenzyme M transferase gene in ethylene-assimilating marine bacterium, Haliea sp. ETY-M.</title>
        <authorList>
            <person name="Suzuki T."/>
            <person name="Habe H."/>
            <person name="Nakajima-Kambe T."/>
            <person name="Fuse H."/>
        </authorList>
    </citation>
    <scope>NUCLEOTIDE SEQUENCE</scope>
    <source>
        <strain evidence="14">ETY-M</strain>
    </source>
</reference>
<feature type="domain" description="Ribosomal RNA methyltransferase FtsJ" evidence="13">
    <location>
        <begin position="68"/>
        <end position="244"/>
    </location>
</feature>
<evidence type="ECO:0000256" key="5">
    <source>
        <dbReference type="ARBA" id="ARBA00037569"/>
    </source>
</evidence>
<gene>
    <name evidence="11" type="primary">rlmE</name>
    <name evidence="11" type="synonym">ftsJ</name>
    <name evidence="11" type="synonym">rrmJ</name>
</gene>
<comment type="function">
    <text evidence="5 11">Specifically methylates the uridine in position 2552 of 23S rRNA at the 2'-O position of the ribose in the fully assembled 50S ribosomal subunit.</text>
</comment>
<comment type="subcellular location">
    <subcellularLocation>
        <location evidence="11">Cytoplasm</location>
    </subcellularLocation>
</comment>
<comment type="similarity">
    <text evidence="11">Belongs to the class I-like SAM-binding methyltransferase superfamily. RNA methyltransferase RlmE family.</text>
</comment>
<evidence type="ECO:0000256" key="11">
    <source>
        <dbReference type="HAMAP-Rule" id="MF_01547"/>
    </source>
</evidence>
<evidence type="ECO:0000256" key="12">
    <source>
        <dbReference type="PIRSR" id="PIRSR005461-1"/>
    </source>
</evidence>
<comment type="catalytic activity">
    <reaction evidence="10 11">
        <text>uridine(2552) in 23S rRNA + S-adenosyl-L-methionine = 2'-O-methyluridine(2552) in 23S rRNA + S-adenosyl-L-homocysteine + H(+)</text>
        <dbReference type="Rhea" id="RHEA:42720"/>
        <dbReference type="Rhea" id="RHEA-COMP:10202"/>
        <dbReference type="Rhea" id="RHEA-COMP:10203"/>
        <dbReference type="ChEBI" id="CHEBI:15378"/>
        <dbReference type="ChEBI" id="CHEBI:57856"/>
        <dbReference type="ChEBI" id="CHEBI:59789"/>
        <dbReference type="ChEBI" id="CHEBI:65315"/>
        <dbReference type="ChEBI" id="CHEBI:74478"/>
        <dbReference type="EC" id="2.1.1.166"/>
    </reaction>
</comment>
<feature type="binding site" evidence="11">
    <location>
        <position position="100"/>
    </location>
    <ligand>
        <name>S-adenosyl-L-methionine</name>
        <dbReference type="ChEBI" id="CHEBI:59789"/>
    </ligand>
</feature>
<evidence type="ECO:0000256" key="1">
    <source>
        <dbReference type="ARBA" id="ARBA00022552"/>
    </source>
</evidence>
<evidence type="ECO:0000256" key="7">
    <source>
        <dbReference type="ARBA" id="ARBA00041129"/>
    </source>
</evidence>
<dbReference type="HAMAP" id="MF_01547">
    <property type="entry name" value="RNA_methyltr_E"/>
    <property type="match status" value="1"/>
</dbReference>
<evidence type="ECO:0000256" key="4">
    <source>
        <dbReference type="ARBA" id="ARBA00022691"/>
    </source>
</evidence>
<evidence type="ECO:0000256" key="9">
    <source>
        <dbReference type="ARBA" id="ARBA00042745"/>
    </source>
</evidence>
<dbReference type="PANTHER" id="PTHR10920">
    <property type="entry name" value="RIBOSOMAL RNA METHYLTRANSFERASE"/>
    <property type="match status" value="1"/>
</dbReference>